<proteinExistence type="predicted"/>
<reference evidence="2 3" key="1">
    <citation type="submission" date="2021-06" db="EMBL/GenBank/DDBJ databases">
        <title>Caerostris extrusa draft genome.</title>
        <authorList>
            <person name="Kono N."/>
            <person name="Arakawa K."/>
        </authorList>
    </citation>
    <scope>NUCLEOTIDE SEQUENCE [LARGE SCALE GENOMIC DNA]</scope>
</reference>
<organism evidence="2 3">
    <name type="scientific">Caerostris extrusa</name>
    <name type="common">Bark spider</name>
    <name type="synonym">Caerostris bankana</name>
    <dbReference type="NCBI Taxonomy" id="172846"/>
    <lineage>
        <taxon>Eukaryota</taxon>
        <taxon>Metazoa</taxon>
        <taxon>Ecdysozoa</taxon>
        <taxon>Arthropoda</taxon>
        <taxon>Chelicerata</taxon>
        <taxon>Arachnida</taxon>
        <taxon>Araneae</taxon>
        <taxon>Araneomorphae</taxon>
        <taxon>Entelegynae</taxon>
        <taxon>Araneoidea</taxon>
        <taxon>Araneidae</taxon>
        <taxon>Caerostris</taxon>
    </lineage>
</organism>
<protein>
    <submittedName>
        <fullName evidence="2">Uncharacterized protein</fullName>
    </submittedName>
</protein>
<keyword evidence="3" id="KW-1185">Reference proteome</keyword>
<feature type="compositionally biased region" description="Basic and acidic residues" evidence="1">
    <location>
        <begin position="54"/>
        <end position="67"/>
    </location>
</feature>
<name>A0AAV4U1Y6_CAEEX</name>
<accession>A0AAV4U1Y6</accession>
<dbReference type="AlphaFoldDB" id="A0AAV4U1Y6"/>
<dbReference type="EMBL" id="BPLR01012166">
    <property type="protein sequence ID" value="GIY51814.1"/>
    <property type="molecule type" value="Genomic_DNA"/>
</dbReference>
<evidence type="ECO:0000313" key="2">
    <source>
        <dbReference type="EMBL" id="GIY51814.1"/>
    </source>
</evidence>
<sequence length="103" mass="11548">MKTFPIDGQRQLKDAGQIFLPPEQTETVSGVGPEEKKKKRKEKNKIGMRGRHSKLMDGTRGEGGKFRKMGESIHKNVFLSCSGMKFVPDGSLVDLFGWRIPLS</sequence>
<comment type="caution">
    <text evidence="2">The sequence shown here is derived from an EMBL/GenBank/DDBJ whole genome shotgun (WGS) entry which is preliminary data.</text>
</comment>
<feature type="region of interest" description="Disordered" evidence="1">
    <location>
        <begin position="1"/>
        <end position="67"/>
    </location>
</feature>
<gene>
    <name evidence="2" type="ORF">CEXT_93431</name>
</gene>
<evidence type="ECO:0000256" key="1">
    <source>
        <dbReference type="SAM" id="MobiDB-lite"/>
    </source>
</evidence>
<feature type="compositionally biased region" description="Basic residues" evidence="1">
    <location>
        <begin position="37"/>
        <end position="53"/>
    </location>
</feature>
<evidence type="ECO:0000313" key="3">
    <source>
        <dbReference type="Proteomes" id="UP001054945"/>
    </source>
</evidence>
<dbReference type="Proteomes" id="UP001054945">
    <property type="component" value="Unassembled WGS sequence"/>
</dbReference>